<comment type="subunit">
    <text evidence="9">Forms a complex with SecD. Part of the essential Sec protein translocation apparatus which comprises SecA, SecYEG and auxiliary proteins SecDF. Other proteins may also be involved.</text>
</comment>
<evidence type="ECO:0000256" key="2">
    <source>
        <dbReference type="ARBA" id="ARBA00022448"/>
    </source>
</evidence>
<reference evidence="12" key="1">
    <citation type="submission" date="2023-03" db="EMBL/GenBank/DDBJ databases">
        <title>Actinorhabdospora filicis NBRC 111898.</title>
        <authorList>
            <person name="Ichikawa N."/>
            <person name="Sato H."/>
            <person name="Tonouchi N."/>
        </authorList>
    </citation>
    <scope>NUCLEOTIDE SEQUENCE</scope>
    <source>
        <strain evidence="12">NBRC 111898</strain>
    </source>
</reference>
<feature type="transmembrane region" description="Helical" evidence="9">
    <location>
        <begin position="30"/>
        <end position="48"/>
    </location>
</feature>
<evidence type="ECO:0000259" key="11">
    <source>
        <dbReference type="Pfam" id="PF02355"/>
    </source>
</evidence>
<dbReference type="InterPro" id="IPR022813">
    <property type="entry name" value="SecD/SecF_arch_bac"/>
</dbReference>
<accession>A0A9W6W6D0</accession>
<dbReference type="GO" id="GO:0005886">
    <property type="term" value="C:plasma membrane"/>
    <property type="evidence" value="ECO:0007669"/>
    <property type="project" value="UniProtKB-SubCell"/>
</dbReference>
<dbReference type="InterPro" id="IPR048634">
    <property type="entry name" value="SecD_SecF_C"/>
</dbReference>
<dbReference type="NCBIfam" id="TIGR00916">
    <property type="entry name" value="2A0604s01"/>
    <property type="match status" value="1"/>
</dbReference>
<evidence type="ECO:0000313" key="13">
    <source>
        <dbReference type="Proteomes" id="UP001165079"/>
    </source>
</evidence>
<keyword evidence="7 9" id="KW-0811">Translocation</keyword>
<evidence type="ECO:0000256" key="1">
    <source>
        <dbReference type="ARBA" id="ARBA00004651"/>
    </source>
</evidence>
<evidence type="ECO:0000256" key="10">
    <source>
        <dbReference type="SAM" id="MobiDB-lite"/>
    </source>
</evidence>
<dbReference type="Pfam" id="PF02355">
    <property type="entry name" value="SecD_SecF_C"/>
    <property type="match status" value="1"/>
</dbReference>
<dbReference type="NCBIfam" id="TIGR00966">
    <property type="entry name" value="transloc_SecF"/>
    <property type="match status" value="1"/>
</dbReference>
<organism evidence="12 13">
    <name type="scientific">Actinorhabdospora filicis</name>
    <dbReference type="NCBI Taxonomy" id="1785913"/>
    <lineage>
        <taxon>Bacteria</taxon>
        <taxon>Bacillati</taxon>
        <taxon>Actinomycetota</taxon>
        <taxon>Actinomycetes</taxon>
        <taxon>Micromonosporales</taxon>
        <taxon>Micromonosporaceae</taxon>
        <taxon>Actinorhabdospora</taxon>
    </lineage>
</organism>
<sequence>MSDVSTPRRSVWKQLYSGDTHFDIVGRRKVWYLVSLVLMVIIVGSMAIKGFNLGVEFAGGNQFTVHAPAGTSLEDAQKAVENSGVEVESAQVAGTGDQAKYVLKTGPLSDADSQKARGAMADALKVPSSDIGVSEVSSSWGKSVSRQALVALAVFLVLVAAYLWLRFEPKMAIAALVALVHDVALTAGVFSLVGFEVTPGTVVGLLTILGYSLYDTVVVFDRVQENTKGLLNETRFSYPEAANKALNETLMRSINTSLIGLLPVAGLLFVGVGILGVGTLKDLALVLFVGMLTGTYSSIFLATPVLVDLKMREPRVRDHAKKVVEKRRVAGEKAAAEAAATDDETEEDAIPVASVAPRPGARPDTRKRKARKL</sequence>
<comment type="similarity">
    <text evidence="9">Belongs to the SecD/SecF family. SecF subfamily.</text>
</comment>
<feature type="transmembrane region" description="Helical" evidence="9">
    <location>
        <begin position="148"/>
        <end position="165"/>
    </location>
</feature>
<dbReference type="GO" id="GO:0006605">
    <property type="term" value="P:protein targeting"/>
    <property type="evidence" value="ECO:0007669"/>
    <property type="project" value="UniProtKB-UniRule"/>
</dbReference>
<dbReference type="SUPFAM" id="SSF82866">
    <property type="entry name" value="Multidrug efflux transporter AcrB transmembrane domain"/>
    <property type="match status" value="1"/>
</dbReference>
<keyword evidence="8 9" id="KW-0472">Membrane</keyword>
<comment type="function">
    <text evidence="9">Part of the Sec protein translocase complex. Interacts with the SecYEG preprotein conducting channel. SecDF uses the proton motive force (PMF) to complete protein translocation after the ATP-dependent function of SecA.</text>
</comment>
<dbReference type="GO" id="GO:0015450">
    <property type="term" value="F:protein-transporting ATPase activity"/>
    <property type="evidence" value="ECO:0007669"/>
    <property type="project" value="InterPro"/>
</dbReference>
<dbReference type="Gene3D" id="1.20.1640.10">
    <property type="entry name" value="Multidrug efflux transporter AcrB transmembrane domain"/>
    <property type="match status" value="1"/>
</dbReference>
<dbReference type="InterPro" id="IPR005665">
    <property type="entry name" value="SecF_bac"/>
</dbReference>
<evidence type="ECO:0000256" key="3">
    <source>
        <dbReference type="ARBA" id="ARBA00022475"/>
    </source>
</evidence>
<feature type="transmembrane region" description="Helical" evidence="9">
    <location>
        <begin position="201"/>
        <end position="220"/>
    </location>
</feature>
<evidence type="ECO:0000256" key="6">
    <source>
        <dbReference type="ARBA" id="ARBA00022989"/>
    </source>
</evidence>
<name>A0A9W6W6D0_9ACTN</name>
<evidence type="ECO:0000313" key="12">
    <source>
        <dbReference type="EMBL" id="GLZ75439.1"/>
    </source>
</evidence>
<dbReference type="RefSeq" id="WP_285660676.1">
    <property type="nucleotide sequence ID" value="NZ_BSTX01000001.1"/>
</dbReference>
<keyword evidence="4 9" id="KW-0812">Transmembrane</keyword>
<dbReference type="PANTHER" id="PTHR30081">
    <property type="entry name" value="PROTEIN-EXPORT MEMBRANE PROTEIN SEC"/>
    <property type="match status" value="1"/>
</dbReference>
<dbReference type="EMBL" id="BSTX01000001">
    <property type="protein sequence ID" value="GLZ75439.1"/>
    <property type="molecule type" value="Genomic_DNA"/>
</dbReference>
<dbReference type="PANTHER" id="PTHR30081:SF8">
    <property type="entry name" value="PROTEIN TRANSLOCASE SUBUNIT SECF"/>
    <property type="match status" value="1"/>
</dbReference>
<comment type="caution">
    <text evidence="12">The sequence shown here is derived from an EMBL/GenBank/DDBJ whole genome shotgun (WGS) entry which is preliminary data.</text>
</comment>
<keyword evidence="2 9" id="KW-0813">Transport</keyword>
<keyword evidence="6 9" id="KW-1133">Transmembrane helix</keyword>
<evidence type="ECO:0000256" key="9">
    <source>
        <dbReference type="HAMAP-Rule" id="MF_01464"/>
    </source>
</evidence>
<proteinExistence type="inferred from homology"/>
<feature type="transmembrane region" description="Helical" evidence="9">
    <location>
        <begin position="283"/>
        <end position="307"/>
    </location>
</feature>
<dbReference type="AlphaFoldDB" id="A0A9W6W6D0"/>
<feature type="transmembrane region" description="Helical" evidence="9">
    <location>
        <begin position="172"/>
        <end position="195"/>
    </location>
</feature>
<gene>
    <name evidence="9 12" type="primary">secF</name>
    <name evidence="12" type="ORF">Afil01_02460</name>
</gene>
<protein>
    <recommendedName>
        <fullName evidence="9">Protein-export membrane protein SecF</fullName>
    </recommendedName>
</protein>
<dbReference type="PRINTS" id="PR01755">
    <property type="entry name" value="SECFTRNLCASE"/>
</dbReference>
<dbReference type="GO" id="GO:0043952">
    <property type="term" value="P:protein transport by the Sec complex"/>
    <property type="evidence" value="ECO:0007669"/>
    <property type="project" value="UniProtKB-UniRule"/>
</dbReference>
<keyword evidence="13" id="KW-1185">Reference proteome</keyword>
<keyword evidence="5 9" id="KW-0653">Protein transport</keyword>
<dbReference type="HAMAP" id="MF_01464_B">
    <property type="entry name" value="SecF_B"/>
    <property type="match status" value="1"/>
</dbReference>
<feature type="domain" description="Protein export membrane protein SecD/SecF C-terminal" evidence="11">
    <location>
        <begin position="129"/>
        <end position="311"/>
    </location>
</feature>
<dbReference type="InterPro" id="IPR022646">
    <property type="entry name" value="SecD/SecF_CS"/>
</dbReference>
<dbReference type="GO" id="GO:0065002">
    <property type="term" value="P:intracellular protein transmembrane transport"/>
    <property type="evidence" value="ECO:0007669"/>
    <property type="project" value="UniProtKB-UniRule"/>
</dbReference>
<dbReference type="InterPro" id="IPR055344">
    <property type="entry name" value="SecD_SecF_C_bact"/>
</dbReference>
<dbReference type="Proteomes" id="UP001165079">
    <property type="component" value="Unassembled WGS sequence"/>
</dbReference>
<comment type="subcellular location">
    <subcellularLocation>
        <location evidence="1 9">Cell membrane</location>
        <topology evidence="1 9">Multi-pass membrane protein</topology>
    </subcellularLocation>
</comment>
<evidence type="ECO:0000256" key="7">
    <source>
        <dbReference type="ARBA" id="ARBA00023010"/>
    </source>
</evidence>
<evidence type="ECO:0000256" key="4">
    <source>
        <dbReference type="ARBA" id="ARBA00022692"/>
    </source>
</evidence>
<keyword evidence="3 9" id="KW-1003">Cell membrane</keyword>
<evidence type="ECO:0000256" key="8">
    <source>
        <dbReference type="ARBA" id="ARBA00023136"/>
    </source>
</evidence>
<evidence type="ECO:0000256" key="5">
    <source>
        <dbReference type="ARBA" id="ARBA00022927"/>
    </source>
</evidence>
<feature type="region of interest" description="Disordered" evidence="10">
    <location>
        <begin position="334"/>
        <end position="373"/>
    </location>
</feature>
<dbReference type="InterPro" id="IPR022645">
    <property type="entry name" value="SecD/SecF_bac"/>
</dbReference>
<feature type="transmembrane region" description="Helical" evidence="9">
    <location>
        <begin position="258"/>
        <end position="277"/>
    </location>
</feature>
<dbReference type="Pfam" id="PF07549">
    <property type="entry name" value="Sec_GG"/>
    <property type="match status" value="1"/>
</dbReference>
<feature type="compositionally biased region" description="Acidic residues" evidence="10">
    <location>
        <begin position="340"/>
        <end position="349"/>
    </location>
</feature>